<feature type="domain" description="SnoaL-like" evidence="2">
    <location>
        <begin position="41"/>
        <end position="112"/>
    </location>
</feature>
<accession>A0A7C3HY29</accession>
<feature type="chain" id="PRO_5028347402" evidence="1">
    <location>
        <begin position="29"/>
        <end position="299"/>
    </location>
</feature>
<feature type="signal peptide" evidence="1">
    <location>
        <begin position="1"/>
        <end position="28"/>
    </location>
</feature>
<dbReference type="SUPFAM" id="SSF54427">
    <property type="entry name" value="NTF2-like"/>
    <property type="match status" value="2"/>
</dbReference>
<dbReference type="InterPro" id="IPR037401">
    <property type="entry name" value="SnoaL-like"/>
</dbReference>
<dbReference type="PROSITE" id="PS51257">
    <property type="entry name" value="PROKAR_LIPOPROTEIN"/>
    <property type="match status" value="1"/>
</dbReference>
<organism evidence="3">
    <name type="scientific">Meiothermus ruber</name>
    <dbReference type="NCBI Taxonomy" id="277"/>
    <lineage>
        <taxon>Bacteria</taxon>
        <taxon>Thermotogati</taxon>
        <taxon>Deinococcota</taxon>
        <taxon>Deinococci</taxon>
        <taxon>Thermales</taxon>
        <taxon>Thermaceae</taxon>
        <taxon>Meiothermus</taxon>
    </lineage>
</organism>
<evidence type="ECO:0000259" key="2">
    <source>
        <dbReference type="Pfam" id="PF12680"/>
    </source>
</evidence>
<dbReference type="RefSeq" id="WP_409656603.1">
    <property type="nucleotide sequence ID" value="NZ_JBKBUW010000030.1"/>
</dbReference>
<evidence type="ECO:0000313" key="3">
    <source>
        <dbReference type="EMBL" id="HFG21223.1"/>
    </source>
</evidence>
<proteinExistence type="predicted"/>
<dbReference type="InterPro" id="IPR032710">
    <property type="entry name" value="NTF2-like_dom_sf"/>
</dbReference>
<protein>
    <submittedName>
        <fullName evidence="3">Nuclear transport factor 2 family protein</fullName>
    </submittedName>
</protein>
<gene>
    <name evidence="3" type="ORF">ENS82_11035</name>
</gene>
<dbReference type="AlphaFoldDB" id="A0A7C3HY29"/>
<comment type="caution">
    <text evidence="3">The sequence shown here is derived from an EMBL/GenBank/DDBJ whole genome shotgun (WGS) entry which is preliminary data.</text>
</comment>
<dbReference type="EMBL" id="DSWI01000026">
    <property type="protein sequence ID" value="HFG21223.1"/>
    <property type="molecule type" value="Genomic_DNA"/>
</dbReference>
<keyword evidence="1" id="KW-0732">Signal</keyword>
<reference evidence="3" key="1">
    <citation type="journal article" date="2020" name="mSystems">
        <title>Genome- and Community-Level Interaction Insights into Carbon Utilization and Element Cycling Functions of Hydrothermarchaeota in Hydrothermal Sediment.</title>
        <authorList>
            <person name="Zhou Z."/>
            <person name="Liu Y."/>
            <person name="Xu W."/>
            <person name="Pan J."/>
            <person name="Luo Z.H."/>
            <person name="Li M."/>
        </authorList>
    </citation>
    <scope>NUCLEOTIDE SEQUENCE [LARGE SCALE GENOMIC DNA]</scope>
    <source>
        <strain evidence="3">SpSt-524</strain>
    </source>
</reference>
<name>A0A7C3HY29_MEIRU</name>
<evidence type="ECO:0000256" key="1">
    <source>
        <dbReference type="SAM" id="SignalP"/>
    </source>
</evidence>
<dbReference type="Pfam" id="PF12680">
    <property type="entry name" value="SnoaL_2"/>
    <property type="match status" value="1"/>
</dbReference>
<sequence length="299" mass="32967">MKTSSIQNSILGLLVIGMIGCVPTQTTAQQPATPDPIAVAQQYIQVLNTGNLDRALAFYADDAIVHTPVGLFIGRAQIARWLASENQSTRVSPRDWKMQGALVVSTGTVLLERFVKAGVGAVEFRSEYLVDKSGKIRFFGPVLTLTPEQQQKMREAQAGAPPAPAPSVNPIEVVKAYHETANTGDFEKTFAFFADDSGAFVMNGTLLLSGKKQIADLWLREDVKTTRVMPREYQANGNLVISMGMVSLERFRRIGVDPIAYRAQFVVENGKIRFFYPTLQFTPEQLEKIQAAQRTPASR</sequence>
<dbReference type="Gene3D" id="3.10.450.50">
    <property type="match status" value="2"/>
</dbReference>